<evidence type="ECO:0000313" key="2">
    <source>
        <dbReference type="Proteomes" id="UP000807825"/>
    </source>
</evidence>
<sequence length="88" mass="10074">MNEFTLLEHLENIAVRLGIELRYENLAVSGIRSEGGYCRVAGKEMILINRKDSPRRKITILAKSLNRVNLEGIFIPPVVRRVIEEQVN</sequence>
<comment type="caution">
    <text evidence="1">The sequence shown here is derived from an EMBL/GenBank/DDBJ whole genome shotgun (WGS) entry which is preliminary data.</text>
</comment>
<reference evidence="1" key="1">
    <citation type="submission" date="2020-07" db="EMBL/GenBank/DDBJ databases">
        <title>Huge and variable diversity of episymbiotic CPR bacteria and DPANN archaea in groundwater ecosystems.</title>
        <authorList>
            <person name="He C.Y."/>
            <person name="Keren R."/>
            <person name="Whittaker M."/>
            <person name="Farag I.F."/>
            <person name="Doudna J."/>
            <person name="Cate J.H.D."/>
            <person name="Banfield J.F."/>
        </authorList>
    </citation>
    <scope>NUCLEOTIDE SEQUENCE</scope>
    <source>
        <strain evidence="1">NC_groundwater_1664_Pr3_B-0.1um_52_9</strain>
    </source>
</reference>
<evidence type="ECO:0000313" key="1">
    <source>
        <dbReference type="EMBL" id="MBI5251448.1"/>
    </source>
</evidence>
<organism evidence="1 2">
    <name type="scientific">Desulfomonile tiedjei</name>
    <dbReference type="NCBI Taxonomy" id="2358"/>
    <lineage>
        <taxon>Bacteria</taxon>
        <taxon>Pseudomonadati</taxon>
        <taxon>Thermodesulfobacteriota</taxon>
        <taxon>Desulfomonilia</taxon>
        <taxon>Desulfomonilales</taxon>
        <taxon>Desulfomonilaceae</taxon>
        <taxon>Desulfomonile</taxon>
    </lineage>
</organism>
<protein>
    <submittedName>
        <fullName evidence="1">Uncharacterized protein</fullName>
    </submittedName>
</protein>
<name>A0A9D6V667_9BACT</name>
<dbReference type="Proteomes" id="UP000807825">
    <property type="component" value="Unassembled WGS sequence"/>
</dbReference>
<gene>
    <name evidence="1" type="ORF">HY912_18320</name>
</gene>
<accession>A0A9D6V667</accession>
<dbReference type="EMBL" id="JACRDE010000480">
    <property type="protein sequence ID" value="MBI5251448.1"/>
    <property type="molecule type" value="Genomic_DNA"/>
</dbReference>
<proteinExistence type="predicted"/>
<dbReference type="AlphaFoldDB" id="A0A9D6V667"/>